<keyword evidence="2" id="KW-1185">Reference proteome</keyword>
<gene>
    <name evidence="1" type="ORF">OL599_20070</name>
</gene>
<dbReference type="RefSeq" id="WP_264715710.1">
    <property type="nucleotide sequence ID" value="NZ_JAPDNT010000025.1"/>
</dbReference>
<proteinExistence type="predicted"/>
<sequence length="102" mass="10916">MPTLCGGWACEIHREDDGTRRAFLIARDWGDGSEAAFVICREAGLLTLADHRRTPAFGNAEWSLDLAESAFASLDELQAHIAALVGRRRTVPGPAAASVQPG</sequence>
<evidence type="ECO:0000313" key="1">
    <source>
        <dbReference type="EMBL" id="MCW3476869.1"/>
    </source>
</evidence>
<organism evidence="1 2">
    <name type="scientific">Limobrevibacterium gyesilva</name>
    <dbReference type="NCBI Taxonomy" id="2991712"/>
    <lineage>
        <taxon>Bacteria</taxon>
        <taxon>Pseudomonadati</taxon>
        <taxon>Pseudomonadota</taxon>
        <taxon>Alphaproteobacteria</taxon>
        <taxon>Acetobacterales</taxon>
        <taxon>Acetobacteraceae</taxon>
        <taxon>Limobrevibacterium</taxon>
    </lineage>
</organism>
<dbReference type="Proteomes" id="UP001165679">
    <property type="component" value="Unassembled WGS sequence"/>
</dbReference>
<dbReference type="AlphaFoldDB" id="A0AA42CFP1"/>
<dbReference type="EMBL" id="JAPDNT010000025">
    <property type="protein sequence ID" value="MCW3476869.1"/>
    <property type="molecule type" value="Genomic_DNA"/>
</dbReference>
<reference evidence="1" key="2">
    <citation type="submission" date="2022-10" db="EMBL/GenBank/DDBJ databases">
        <authorList>
            <person name="Trinh H.N."/>
        </authorList>
    </citation>
    <scope>NUCLEOTIDE SEQUENCE</scope>
    <source>
        <strain evidence="1">RN2-1</strain>
    </source>
</reference>
<name>A0AA42CFP1_9PROT</name>
<evidence type="ECO:0000313" key="2">
    <source>
        <dbReference type="Proteomes" id="UP001165679"/>
    </source>
</evidence>
<protein>
    <submittedName>
        <fullName evidence="1">Uncharacterized protein</fullName>
    </submittedName>
</protein>
<reference evidence="1" key="1">
    <citation type="submission" date="2022-09" db="EMBL/GenBank/DDBJ databases">
        <title>Rhodovastum sp. nov. RN2-1 isolated from soil in Seongnam, South Korea.</title>
        <authorList>
            <person name="Le N.T."/>
        </authorList>
    </citation>
    <scope>NUCLEOTIDE SEQUENCE</scope>
    <source>
        <strain evidence="1">RN2-1</strain>
    </source>
</reference>
<accession>A0AA42CFP1</accession>
<comment type="caution">
    <text evidence="1">The sequence shown here is derived from an EMBL/GenBank/DDBJ whole genome shotgun (WGS) entry which is preliminary data.</text>
</comment>